<accession>A0A0N4XTR6</accession>
<sequence>MSFVIVSFRHSSTADVVPASAVKGGTKRGVTTKVRWGGRSYIAKIRYVGPKELCEVKVGLVTADGELANKPLDIVPFDGSVIDEHPMARLETPTAAERESVLLRTIKENVATAVELLNINNKLIKNDKKEELQAERIEKMFVDVLSSTDSTVFKEAIFQQFL</sequence>
<reference evidence="1 2" key="2">
    <citation type="submission" date="2018-11" db="EMBL/GenBank/DDBJ databases">
        <authorList>
            <consortium name="Pathogen Informatics"/>
        </authorList>
    </citation>
    <scope>NUCLEOTIDE SEQUENCE [LARGE SCALE GENOMIC DNA]</scope>
</reference>
<reference evidence="3" key="1">
    <citation type="submission" date="2016-04" db="UniProtKB">
        <authorList>
            <consortium name="WormBaseParasite"/>
        </authorList>
    </citation>
    <scope>IDENTIFICATION</scope>
</reference>
<name>A0A0N4XTR6_NIPBR</name>
<organism evidence="3">
    <name type="scientific">Nippostrongylus brasiliensis</name>
    <name type="common">Rat hookworm</name>
    <dbReference type="NCBI Taxonomy" id="27835"/>
    <lineage>
        <taxon>Eukaryota</taxon>
        <taxon>Metazoa</taxon>
        <taxon>Ecdysozoa</taxon>
        <taxon>Nematoda</taxon>
        <taxon>Chromadorea</taxon>
        <taxon>Rhabditida</taxon>
        <taxon>Rhabditina</taxon>
        <taxon>Rhabditomorpha</taxon>
        <taxon>Strongyloidea</taxon>
        <taxon>Heligmosomidae</taxon>
        <taxon>Nippostrongylus</taxon>
    </lineage>
</organism>
<protein>
    <submittedName>
        <fullName evidence="3">Coat protein</fullName>
    </submittedName>
</protein>
<proteinExistence type="predicted"/>
<keyword evidence="2" id="KW-1185">Reference proteome</keyword>
<evidence type="ECO:0000313" key="3">
    <source>
        <dbReference type="WBParaSite" id="NBR_0000602001-mRNA-1"/>
    </source>
</evidence>
<gene>
    <name evidence="1" type="ORF">NBR_LOCUS6021</name>
</gene>
<evidence type="ECO:0000313" key="2">
    <source>
        <dbReference type="Proteomes" id="UP000271162"/>
    </source>
</evidence>
<dbReference type="EMBL" id="UYSL01019771">
    <property type="protein sequence ID" value="VDL69610.1"/>
    <property type="molecule type" value="Genomic_DNA"/>
</dbReference>
<dbReference type="Proteomes" id="UP000271162">
    <property type="component" value="Unassembled WGS sequence"/>
</dbReference>
<dbReference type="WBParaSite" id="NBR_0000602001-mRNA-1">
    <property type="protein sequence ID" value="NBR_0000602001-mRNA-1"/>
    <property type="gene ID" value="NBR_0000602001"/>
</dbReference>
<dbReference type="AlphaFoldDB" id="A0A0N4XTR6"/>
<evidence type="ECO:0000313" key="1">
    <source>
        <dbReference type="EMBL" id="VDL69610.1"/>
    </source>
</evidence>